<dbReference type="RefSeq" id="XP_041293121.1">
    <property type="nucleotide sequence ID" value="XM_041430402.1"/>
</dbReference>
<protein>
    <recommendedName>
        <fullName evidence="3">DNA-directed RNA polymerase</fullName>
    </recommendedName>
</protein>
<comment type="caution">
    <text evidence="1">The sequence shown here is derived from an EMBL/GenBank/DDBJ whole genome shotgun (WGS) entry which is preliminary data.</text>
</comment>
<dbReference type="SUPFAM" id="SSF64484">
    <property type="entry name" value="beta and beta-prime subunits of DNA dependent RNA-polymerase"/>
    <property type="match status" value="1"/>
</dbReference>
<keyword evidence="2" id="KW-1185">Reference proteome</keyword>
<dbReference type="Proteomes" id="UP000823399">
    <property type="component" value="Unassembled WGS sequence"/>
</dbReference>
<gene>
    <name evidence="1" type="ORF">F5147DRAFT_551048</name>
</gene>
<name>A0A9P7F6L6_9AGAM</name>
<dbReference type="EMBL" id="JABBWM010000026">
    <property type="protein sequence ID" value="KAG2108751.1"/>
    <property type="molecule type" value="Genomic_DNA"/>
</dbReference>
<evidence type="ECO:0000313" key="2">
    <source>
        <dbReference type="Proteomes" id="UP000823399"/>
    </source>
</evidence>
<organism evidence="1 2">
    <name type="scientific">Suillus discolor</name>
    <dbReference type="NCBI Taxonomy" id="1912936"/>
    <lineage>
        <taxon>Eukaryota</taxon>
        <taxon>Fungi</taxon>
        <taxon>Dikarya</taxon>
        <taxon>Basidiomycota</taxon>
        <taxon>Agaricomycotina</taxon>
        <taxon>Agaricomycetes</taxon>
        <taxon>Agaricomycetidae</taxon>
        <taxon>Boletales</taxon>
        <taxon>Suillineae</taxon>
        <taxon>Suillaceae</taxon>
        <taxon>Suillus</taxon>
    </lineage>
</organism>
<dbReference type="AlphaFoldDB" id="A0A9P7F6L6"/>
<feature type="non-terminal residue" evidence="1">
    <location>
        <position position="88"/>
    </location>
</feature>
<evidence type="ECO:0000313" key="1">
    <source>
        <dbReference type="EMBL" id="KAG2108751.1"/>
    </source>
</evidence>
<accession>A0A9P7F6L6</accession>
<sequence>AEGDADEPKKGHGGCGHIQPAIRKEGLKLFVQYKRPKDENEDVKSMQPDKWLITPSGVYMMFKKMSDSDLHLIGLLDEYACPEWMIRT</sequence>
<proteinExistence type="predicted"/>
<dbReference type="GeneID" id="64692661"/>
<evidence type="ECO:0008006" key="3">
    <source>
        <dbReference type="Google" id="ProtNLM"/>
    </source>
</evidence>
<dbReference type="OrthoDB" id="2647378at2759"/>
<feature type="non-terminal residue" evidence="1">
    <location>
        <position position="1"/>
    </location>
</feature>
<reference evidence="1" key="1">
    <citation type="journal article" date="2020" name="New Phytol.">
        <title>Comparative genomics reveals dynamic genome evolution in host specialist ectomycorrhizal fungi.</title>
        <authorList>
            <person name="Lofgren L.A."/>
            <person name="Nguyen N.H."/>
            <person name="Vilgalys R."/>
            <person name="Ruytinx J."/>
            <person name="Liao H.L."/>
            <person name="Branco S."/>
            <person name="Kuo A."/>
            <person name="LaButti K."/>
            <person name="Lipzen A."/>
            <person name="Andreopoulos W."/>
            <person name="Pangilinan J."/>
            <person name="Riley R."/>
            <person name="Hundley H."/>
            <person name="Na H."/>
            <person name="Barry K."/>
            <person name="Grigoriev I.V."/>
            <person name="Stajich J.E."/>
            <person name="Kennedy P.G."/>
        </authorList>
    </citation>
    <scope>NUCLEOTIDE SEQUENCE</scope>
    <source>
        <strain evidence="1">FC423</strain>
    </source>
</reference>